<dbReference type="RefSeq" id="WP_167301765.1">
    <property type="nucleotide sequence ID" value="NZ_JAASQR010000001.1"/>
</dbReference>
<keyword evidence="2" id="KW-1185">Reference proteome</keyword>
<protein>
    <recommendedName>
        <fullName evidence="3">DUF1178 family protein</fullName>
    </recommendedName>
</protein>
<evidence type="ECO:0000313" key="1">
    <source>
        <dbReference type="EMBL" id="NIJ15069.1"/>
    </source>
</evidence>
<evidence type="ECO:0008006" key="3">
    <source>
        <dbReference type="Google" id="ProtNLM"/>
    </source>
</evidence>
<proteinExistence type="predicted"/>
<dbReference type="AlphaFoldDB" id="A0A846LZ00"/>
<sequence>MIVFDLKCSAQGHVFEAWFGSSADYEDQVARGLLVCPLCGDTQVAKALMAPAVPRKGNSRTPVAREPQDQPTAVAVTGDEARMRELMVNLAQAQAKVLEGSKWVGRGFAEQARAMHYGEQDSTSIHGEVAPEEARALIAEGVDVAALPFPVVPPEAKN</sequence>
<accession>A0A846LZ00</accession>
<gene>
    <name evidence="1" type="ORF">FHS54_000018</name>
</gene>
<comment type="caution">
    <text evidence="1">The sequence shown here is derived from an EMBL/GenBank/DDBJ whole genome shotgun (WGS) entry which is preliminary data.</text>
</comment>
<evidence type="ECO:0000313" key="2">
    <source>
        <dbReference type="Proteomes" id="UP000576821"/>
    </source>
</evidence>
<dbReference type="Pfam" id="PF06676">
    <property type="entry name" value="DUF1178"/>
    <property type="match status" value="1"/>
</dbReference>
<dbReference type="Proteomes" id="UP000576821">
    <property type="component" value="Unassembled WGS sequence"/>
</dbReference>
<dbReference type="InterPro" id="IPR009562">
    <property type="entry name" value="DUF1178"/>
</dbReference>
<reference evidence="1 2" key="1">
    <citation type="submission" date="2020-03" db="EMBL/GenBank/DDBJ databases">
        <title>Genomic Encyclopedia of Type Strains, Phase IV (KMG-IV): sequencing the most valuable type-strain genomes for metagenomic binning, comparative biology and taxonomic classification.</title>
        <authorList>
            <person name="Goeker M."/>
        </authorList>
    </citation>
    <scope>NUCLEOTIDE SEQUENCE [LARGE SCALE GENOMIC DNA]</scope>
    <source>
        <strain evidence="1 2">DSM 21299</strain>
    </source>
</reference>
<name>A0A846LZ00_9SPHN</name>
<dbReference type="PIRSF" id="PIRSF032131">
    <property type="entry name" value="UCP032131"/>
    <property type="match status" value="1"/>
</dbReference>
<organism evidence="1 2">
    <name type="scientific">Sphingobium vermicomposti</name>
    <dbReference type="NCBI Taxonomy" id="529005"/>
    <lineage>
        <taxon>Bacteria</taxon>
        <taxon>Pseudomonadati</taxon>
        <taxon>Pseudomonadota</taxon>
        <taxon>Alphaproteobacteria</taxon>
        <taxon>Sphingomonadales</taxon>
        <taxon>Sphingomonadaceae</taxon>
        <taxon>Sphingobium</taxon>
    </lineage>
</organism>
<dbReference type="EMBL" id="JAASQR010000001">
    <property type="protein sequence ID" value="NIJ15069.1"/>
    <property type="molecule type" value="Genomic_DNA"/>
</dbReference>